<feature type="compositionally biased region" description="Polar residues" evidence="1">
    <location>
        <begin position="1"/>
        <end position="13"/>
    </location>
</feature>
<evidence type="ECO:0000313" key="2">
    <source>
        <dbReference type="EMBL" id="VEN49332.1"/>
    </source>
</evidence>
<proteinExistence type="predicted"/>
<gene>
    <name evidence="2" type="ORF">CALMAC_LOCUS10480</name>
</gene>
<keyword evidence="3" id="KW-1185">Reference proteome</keyword>
<accession>A0A653CNE6</accession>
<sequence>MPSTRGGETSSFNAKRRRPKSPRTTNSLDDDRESLTQYTCVHRFFAHLMTTLCKSYLRPNFESQFSLHPPPHEVCF</sequence>
<evidence type="ECO:0000256" key="1">
    <source>
        <dbReference type="SAM" id="MobiDB-lite"/>
    </source>
</evidence>
<protein>
    <submittedName>
        <fullName evidence="2">Uncharacterized protein</fullName>
    </submittedName>
</protein>
<reference evidence="2 3" key="1">
    <citation type="submission" date="2019-01" db="EMBL/GenBank/DDBJ databases">
        <authorList>
            <person name="Sayadi A."/>
        </authorList>
    </citation>
    <scope>NUCLEOTIDE SEQUENCE [LARGE SCALE GENOMIC DNA]</scope>
</reference>
<evidence type="ECO:0000313" key="3">
    <source>
        <dbReference type="Proteomes" id="UP000410492"/>
    </source>
</evidence>
<dbReference type="AlphaFoldDB" id="A0A653CNE6"/>
<feature type="region of interest" description="Disordered" evidence="1">
    <location>
        <begin position="1"/>
        <end position="32"/>
    </location>
</feature>
<organism evidence="2 3">
    <name type="scientific">Callosobruchus maculatus</name>
    <name type="common">Southern cowpea weevil</name>
    <name type="synonym">Pulse bruchid</name>
    <dbReference type="NCBI Taxonomy" id="64391"/>
    <lineage>
        <taxon>Eukaryota</taxon>
        <taxon>Metazoa</taxon>
        <taxon>Ecdysozoa</taxon>
        <taxon>Arthropoda</taxon>
        <taxon>Hexapoda</taxon>
        <taxon>Insecta</taxon>
        <taxon>Pterygota</taxon>
        <taxon>Neoptera</taxon>
        <taxon>Endopterygota</taxon>
        <taxon>Coleoptera</taxon>
        <taxon>Polyphaga</taxon>
        <taxon>Cucujiformia</taxon>
        <taxon>Chrysomeloidea</taxon>
        <taxon>Chrysomelidae</taxon>
        <taxon>Bruchinae</taxon>
        <taxon>Bruchini</taxon>
        <taxon>Callosobruchus</taxon>
    </lineage>
</organism>
<dbReference type="Proteomes" id="UP000410492">
    <property type="component" value="Unassembled WGS sequence"/>
</dbReference>
<dbReference type="EMBL" id="CAACVG010008325">
    <property type="protein sequence ID" value="VEN49332.1"/>
    <property type="molecule type" value="Genomic_DNA"/>
</dbReference>
<name>A0A653CNE6_CALMS</name>